<evidence type="ECO:0000256" key="3">
    <source>
        <dbReference type="ARBA" id="ARBA00022729"/>
    </source>
</evidence>
<keyword evidence="5" id="KW-0998">Cell outer membrane</keyword>
<evidence type="ECO:0000313" key="8">
    <source>
        <dbReference type="Proteomes" id="UP000470302"/>
    </source>
</evidence>
<comment type="subcellular location">
    <subcellularLocation>
        <location evidence="1">Cell outer membrane</location>
    </subcellularLocation>
</comment>
<gene>
    <name evidence="7" type="ORF">GTP91_23475</name>
</gene>
<proteinExistence type="inferred from homology"/>
<dbReference type="Proteomes" id="UP000470302">
    <property type="component" value="Unassembled WGS sequence"/>
</dbReference>
<comment type="caution">
    <text evidence="7">The sequence shown here is derived from an EMBL/GenBank/DDBJ whole genome shotgun (WGS) entry which is preliminary data.</text>
</comment>
<evidence type="ECO:0000313" key="7">
    <source>
        <dbReference type="EMBL" id="MYM90120.1"/>
    </source>
</evidence>
<name>A0A845G953_9BURK</name>
<keyword evidence="4" id="KW-0472">Membrane</keyword>
<dbReference type="AlphaFoldDB" id="A0A845G953"/>
<dbReference type="InterPro" id="IPR010583">
    <property type="entry name" value="MipA"/>
</dbReference>
<evidence type="ECO:0000256" key="6">
    <source>
        <dbReference type="SAM" id="SignalP"/>
    </source>
</evidence>
<dbReference type="PANTHER" id="PTHR38776:SF1">
    <property type="entry name" value="MLTA-INTERACTING PROTEIN-RELATED"/>
    <property type="match status" value="1"/>
</dbReference>
<protein>
    <submittedName>
        <fullName evidence="7">MipA/OmpV family protein</fullName>
    </submittedName>
</protein>
<sequence>MRLAVTLALASLCAVSSNCYADALELPSSSGPQTAPAAGDSLTLGAGLAYVPEYAGSKKSRVVPLPYLERTFNNGFFLSTMRGAGFQTSVSGVGLSAALAYGGARADHKRNVFDGSDALKGMGDIEGAAQAVLAASYQVGTVGLSLSTTQNLAHRDHGATYSLGASMPLYTTASDQVGLSASTEYADKKHMQTYFGVTAAQSATSGYKAYTAKSGFTNVTMGVNWNHVLDKNWSVHSAAGFSHLTGDAADSPLTKRKTTPMLMTGIAYKF</sequence>
<dbReference type="GO" id="GO:0009279">
    <property type="term" value="C:cell outer membrane"/>
    <property type="evidence" value="ECO:0007669"/>
    <property type="project" value="UniProtKB-SubCell"/>
</dbReference>
<dbReference type="RefSeq" id="WP_161098939.1">
    <property type="nucleotide sequence ID" value="NZ_WWCW01000104.1"/>
</dbReference>
<evidence type="ECO:0000256" key="1">
    <source>
        <dbReference type="ARBA" id="ARBA00004442"/>
    </source>
</evidence>
<dbReference type="EMBL" id="WWCW01000104">
    <property type="protein sequence ID" value="MYM90120.1"/>
    <property type="molecule type" value="Genomic_DNA"/>
</dbReference>
<evidence type="ECO:0000256" key="4">
    <source>
        <dbReference type="ARBA" id="ARBA00023136"/>
    </source>
</evidence>
<organism evidence="7 8">
    <name type="scientific">Duganella vulcania</name>
    <dbReference type="NCBI Taxonomy" id="2692166"/>
    <lineage>
        <taxon>Bacteria</taxon>
        <taxon>Pseudomonadati</taxon>
        <taxon>Pseudomonadota</taxon>
        <taxon>Betaproteobacteria</taxon>
        <taxon>Burkholderiales</taxon>
        <taxon>Oxalobacteraceae</taxon>
        <taxon>Telluria group</taxon>
        <taxon>Duganella</taxon>
    </lineage>
</organism>
<reference evidence="7 8" key="1">
    <citation type="submission" date="2020-01" db="EMBL/GenBank/DDBJ databases">
        <title>Novel species isolated from a subtropical stream in China.</title>
        <authorList>
            <person name="Lu H."/>
        </authorList>
    </citation>
    <scope>NUCLEOTIDE SEQUENCE [LARGE SCALE GENOMIC DNA]</scope>
    <source>
        <strain evidence="7 8">FT82W</strain>
    </source>
</reference>
<comment type="similarity">
    <text evidence="2">Belongs to the MipA/OmpV family.</text>
</comment>
<feature type="signal peptide" evidence="6">
    <location>
        <begin position="1"/>
        <end position="21"/>
    </location>
</feature>
<keyword evidence="3 6" id="KW-0732">Signal</keyword>
<dbReference type="Pfam" id="PF06629">
    <property type="entry name" value="MipA"/>
    <property type="match status" value="1"/>
</dbReference>
<dbReference type="PANTHER" id="PTHR38776">
    <property type="entry name" value="MLTA-INTERACTING PROTEIN-RELATED"/>
    <property type="match status" value="1"/>
</dbReference>
<feature type="chain" id="PRO_5032572288" evidence="6">
    <location>
        <begin position="22"/>
        <end position="270"/>
    </location>
</feature>
<accession>A0A845G953</accession>
<evidence type="ECO:0000256" key="2">
    <source>
        <dbReference type="ARBA" id="ARBA00005722"/>
    </source>
</evidence>
<evidence type="ECO:0000256" key="5">
    <source>
        <dbReference type="ARBA" id="ARBA00023237"/>
    </source>
</evidence>